<dbReference type="EMBL" id="JAAARO010000012">
    <property type="protein sequence ID" value="KAF5739846.1"/>
    <property type="molecule type" value="Genomic_DNA"/>
</dbReference>
<protein>
    <recommendedName>
        <fullName evidence="3">NPH3 domain-containing protein</fullName>
    </recommendedName>
</protein>
<organism evidence="4 5">
    <name type="scientific">Tripterygium wilfordii</name>
    <name type="common">Thunder God vine</name>
    <dbReference type="NCBI Taxonomy" id="458696"/>
    <lineage>
        <taxon>Eukaryota</taxon>
        <taxon>Viridiplantae</taxon>
        <taxon>Streptophyta</taxon>
        <taxon>Embryophyta</taxon>
        <taxon>Tracheophyta</taxon>
        <taxon>Spermatophyta</taxon>
        <taxon>Magnoliopsida</taxon>
        <taxon>eudicotyledons</taxon>
        <taxon>Gunneridae</taxon>
        <taxon>Pentapetalae</taxon>
        <taxon>rosids</taxon>
        <taxon>fabids</taxon>
        <taxon>Celastrales</taxon>
        <taxon>Celastraceae</taxon>
        <taxon>Tripterygium</taxon>
    </lineage>
</organism>
<dbReference type="InterPro" id="IPR027356">
    <property type="entry name" value="NPH3_dom"/>
</dbReference>
<gene>
    <name evidence="4" type="ORF">HS088_TW12G01057</name>
</gene>
<keyword evidence="5" id="KW-1185">Reference proteome</keyword>
<sequence>MQLSHQLIIVTTESLIRVFTDAENSVSCNFLLHLLKAGLMMNINYELFNKLERRITLMLEQCCVQDLLVNAYYDCRIIIRVVEAYASFVLRDPAPKAFAVRRLIDEFLTQIARDK</sequence>
<feature type="domain" description="NPH3" evidence="3">
    <location>
        <begin position="1"/>
        <end position="115"/>
    </location>
</feature>
<comment type="similarity">
    <text evidence="2">Belongs to the NPH3 family.</text>
</comment>
<dbReference type="InterPro" id="IPR043454">
    <property type="entry name" value="NPH3/RPT2-like"/>
</dbReference>
<dbReference type="UniPathway" id="UPA00143"/>
<accession>A0A7J7D194</accession>
<evidence type="ECO:0000313" key="4">
    <source>
        <dbReference type="EMBL" id="KAF5739846.1"/>
    </source>
</evidence>
<dbReference type="Proteomes" id="UP000593562">
    <property type="component" value="Unassembled WGS sequence"/>
</dbReference>
<evidence type="ECO:0000259" key="3">
    <source>
        <dbReference type="PROSITE" id="PS51649"/>
    </source>
</evidence>
<evidence type="ECO:0000256" key="1">
    <source>
        <dbReference type="ARBA" id="ARBA00022786"/>
    </source>
</evidence>
<evidence type="ECO:0000256" key="2">
    <source>
        <dbReference type="PROSITE-ProRule" id="PRU00982"/>
    </source>
</evidence>
<dbReference type="GO" id="GO:0016567">
    <property type="term" value="P:protein ubiquitination"/>
    <property type="evidence" value="ECO:0007669"/>
    <property type="project" value="UniProtKB-UniPathway"/>
</dbReference>
<dbReference type="PANTHER" id="PTHR32370">
    <property type="entry name" value="OS12G0117600 PROTEIN"/>
    <property type="match status" value="1"/>
</dbReference>
<dbReference type="Pfam" id="PF03000">
    <property type="entry name" value="NPH3"/>
    <property type="match status" value="1"/>
</dbReference>
<dbReference type="InParanoid" id="A0A7J7D194"/>
<comment type="caution">
    <text evidence="4">The sequence shown here is derived from an EMBL/GenBank/DDBJ whole genome shotgun (WGS) entry which is preliminary data.</text>
</comment>
<dbReference type="AlphaFoldDB" id="A0A7J7D194"/>
<dbReference type="PROSITE" id="PS51649">
    <property type="entry name" value="NPH3"/>
    <property type="match status" value="1"/>
</dbReference>
<proteinExistence type="inferred from homology"/>
<reference evidence="4 5" key="1">
    <citation type="journal article" date="2020" name="Nat. Commun.">
        <title>Genome of Tripterygium wilfordii and identification of cytochrome P450 involved in triptolide biosynthesis.</title>
        <authorList>
            <person name="Tu L."/>
            <person name="Su P."/>
            <person name="Zhang Z."/>
            <person name="Gao L."/>
            <person name="Wang J."/>
            <person name="Hu T."/>
            <person name="Zhou J."/>
            <person name="Zhang Y."/>
            <person name="Zhao Y."/>
            <person name="Liu Y."/>
            <person name="Song Y."/>
            <person name="Tong Y."/>
            <person name="Lu Y."/>
            <person name="Yang J."/>
            <person name="Xu C."/>
            <person name="Jia M."/>
            <person name="Peters R.J."/>
            <person name="Huang L."/>
            <person name="Gao W."/>
        </authorList>
    </citation>
    <scope>NUCLEOTIDE SEQUENCE [LARGE SCALE GENOMIC DNA]</scope>
    <source>
        <strain evidence="5">cv. XIE 37</strain>
        <tissue evidence="4">Leaf</tissue>
    </source>
</reference>
<name>A0A7J7D194_TRIWF</name>
<keyword evidence="1" id="KW-0833">Ubl conjugation pathway</keyword>
<evidence type="ECO:0000313" key="5">
    <source>
        <dbReference type="Proteomes" id="UP000593562"/>
    </source>
</evidence>